<accession>A0A835XKH7</accession>
<keyword evidence="2" id="KW-0472">Membrane</keyword>
<dbReference type="EMBL" id="JAEHOE010000128">
    <property type="protein sequence ID" value="KAG2485506.1"/>
    <property type="molecule type" value="Genomic_DNA"/>
</dbReference>
<feature type="region of interest" description="Disordered" evidence="1">
    <location>
        <begin position="1158"/>
        <end position="1191"/>
    </location>
</feature>
<feature type="region of interest" description="Disordered" evidence="1">
    <location>
        <begin position="240"/>
        <end position="264"/>
    </location>
</feature>
<evidence type="ECO:0000256" key="2">
    <source>
        <dbReference type="SAM" id="Phobius"/>
    </source>
</evidence>
<protein>
    <submittedName>
        <fullName evidence="3">Uncharacterized protein</fullName>
    </submittedName>
</protein>
<feature type="region of interest" description="Disordered" evidence="1">
    <location>
        <begin position="551"/>
        <end position="580"/>
    </location>
</feature>
<evidence type="ECO:0000313" key="4">
    <source>
        <dbReference type="Proteomes" id="UP000612055"/>
    </source>
</evidence>
<feature type="compositionally biased region" description="Pro residues" evidence="1">
    <location>
        <begin position="555"/>
        <end position="575"/>
    </location>
</feature>
<feature type="compositionally biased region" description="Polar residues" evidence="1">
    <location>
        <begin position="1353"/>
        <end position="1362"/>
    </location>
</feature>
<comment type="caution">
    <text evidence="3">The sequence shown here is derived from an EMBL/GenBank/DDBJ whole genome shotgun (WGS) entry which is preliminary data.</text>
</comment>
<feature type="compositionally biased region" description="Pro residues" evidence="1">
    <location>
        <begin position="786"/>
        <end position="797"/>
    </location>
</feature>
<feature type="region of interest" description="Disordered" evidence="1">
    <location>
        <begin position="1120"/>
        <end position="1142"/>
    </location>
</feature>
<keyword evidence="2" id="KW-0812">Transmembrane</keyword>
<name>A0A835XKH7_9CHLO</name>
<keyword evidence="4" id="KW-1185">Reference proteome</keyword>
<evidence type="ECO:0000313" key="3">
    <source>
        <dbReference type="EMBL" id="KAG2485506.1"/>
    </source>
</evidence>
<dbReference type="GO" id="GO:0005884">
    <property type="term" value="C:actin filament"/>
    <property type="evidence" value="ECO:0007669"/>
    <property type="project" value="TreeGrafter"/>
</dbReference>
<dbReference type="PANTHER" id="PTHR45691:SF6">
    <property type="entry name" value="PROTEIN DIAPHANOUS"/>
    <property type="match status" value="1"/>
</dbReference>
<gene>
    <name evidence="3" type="ORF">HYH03_015779</name>
</gene>
<organism evidence="3 4">
    <name type="scientific">Edaphochlamys debaryana</name>
    <dbReference type="NCBI Taxonomy" id="47281"/>
    <lineage>
        <taxon>Eukaryota</taxon>
        <taxon>Viridiplantae</taxon>
        <taxon>Chlorophyta</taxon>
        <taxon>core chlorophytes</taxon>
        <taxon>Chlorophyceae</taxon>
        <taxon>CS clade</taxon>
        <taxon>Chlamydomonadales</taxon>
        <taxon>Chlamydomonadales incertae sedis</taxon>
        <taxon>Edaphochlamys</taxon>
    </lineage>
</organism>
<feature type="region of interest" description="Disordered" evidence="1">
    <location>
        <begin position="1206"/>
        <end position="1261"/>
    </location>
</feature>
<dbReference type="OrthoDB" id="541222at2759"/>
<feature type="region of interest" description="Disordered" evidence="1">
    <location>
        <begin position="771"/>
        <end position="802"/>
    </location>
</feature>
<evidence type="ECO:0000256" key="1">
    <source>
        <dbReference type="SAM" id="MobiDB-lite"/>
    </source>
</evidence>
<dbReference type="Proteomes" id="UP000612055">
    <property type="component" value="Unassembled WGS sequence"/>
</dbReference>
<feature type="compositionally biased region" description="Pro residues" evidence="1">
    <location>
        <begin position="240"/>
        <end position="263"/>
    </location>
</feature>
<dbReference type="GO" id="GO:0030041">
    <property type="term" value="P:actin filament polymerization"/>
    <property type="evidence" value="ECO:0007669"/>
    <property type="project" value="TreeGrafter"/>
</dbReference>
<feature type="region of interest" description="Disordered" evidence="1">
    <location>
        <begin position="1287"/>
        <end position="1413"/>
    </location>
</feature>
<sequence length="1413" mass="141309">MGGPARSCSVTVSSMAPGGQVFGTASTGDWGAFNATVLPNTEAVFRVSLAPSSSCRDAFTGLLLPFEVIHALPAGLGSAGLSWSTFAAFAHMELIAAPGQAGLRNLTNATYVRQAVDALYDALNVSLPLYGADPLTLNPYAMLPSGAPGNRTLAVAVLAVDRQISAMLHLGTALLRWSLPGAASGAGGNSSTALARIVGAQGVAVMLSMDKLWERIQLERLAEQAAANASVLAATTPSPPPLAPGVVSSPPPPPSPPAPPSPPMVASLEALTLAVSTGGAGGLTYSDVSREILLSAAAAANVTVSPGALNSTANVIASLAAYAAMVKAVALAELQGVEVGLNALNAAVMLARLAQVQAEATAQIPALLGLAPGQAQPNPHALDTYVLDALPERVSKARVDLDAVMAALGLEPPGASVPAAGAAAVLGPLWGCEGQANDLWTPGYESFQTGSLGGRLELRARGLGTVTVSPYRPCADGLSNLPLNLSVSALGPAGPAVVVSPVAMLGMGLYSVNATRNLATVTPAVQRAAFAAMGLDADAVAAALVPPLDATRVPASPPPASPPPPDDGSGSPPPSALQESGSVSAYDDLFNASQPLTVAAVAANAQLVGVYYAARAMFTSSCFYAYGIDSWENAHVFTVTLATYALGAKALDTPGGKLDLSSASTLNELWAALRQACTFNSTALLYSNGSAPGSSVARGTLLSGGLASVLGAATVRSNLGRRLAGEGEAAEGGWEGARRLAAAELELREEQRQQQRPDRVPRAAELGAAAAGAGAGAAGAGRPLPAQGPLPLPPPGSRSPAEARMAAQLLGWGVAARLPAHLSLLGLGLEGEGEEGRQHPLPQPQPGRRRRLAVFADHLDMPQINSKVTTILQGINTQLRALQNASLAAASPPAGAAGTNLTALLVNATQLGWVAQQSLYTRLSQVMGAEYSDGRSLVDAVQRVAVDFLGLPALGARMAEASISYNTICAAQGSQCNLTVTDPWGPSPSPSPAAAAPPPAKKSNTALYVGVALGAVAGAAVLAALGWVLWKRNKTAQVKKTVVNTFKAGDATAMNTRLASTIVRTNPLDAPPPGNGTYRAGSVLGANGGVVQAALGHNPSVAQDYPLYAASSSLLMPGASGATGLPPRSPAPGTPPRACASASAGYAGHQGYVPSPLGGAHGPALLTDRVSPGGPPLPSGRSLLAPGSPAPQGYKTYPNAAFLTPNGQGEADATAQRDTGGHLLPPHPASPFATAQAYRPGAAPSSPGLNSTTGRRGQLPPLATYSAAGASAGHNLSASLRTIPVNTNFNSSLRPPPHPASREHSGALPSGAYALGGAASEPHPAHYPHPLHSSLDLPRPGPAPSYSPAPNGGASSLATSLRSVAGGAGGGGAHGHSGSFVQHGGGGGGAQVAPAPTSGGYGPPSLNSTGRRS</sequence>
<feature type="transmembrane region" description="Helical" evidence="2">
    <location>
        <begin position="1006"/>
        <end position="1030"/>
    </location>
</feature>
<proteinExistence type="predicted"/>
<dbReference type="PANTHER" id="PTHR45691">
    <property type="entry name" value="PROTEIN DIAPHANOUS"/>
    <property type="match status" value="1"/>
</dbReference>
<reference evidence="3" key="1">
    <citation type="journal article" date="2020" name="bioRxiv">
        <title>Comparative genomics of Chlamydomonas.</title>
        <authorList>
            <person name="Craig R.J."/>
            <person name="Hasan A.R."/>
            <person name="Ness R.W."/>
            <person name="Keightley P.D."/>
        </authorList>
    </citation>
    <scope>NUCLEOTIDE SEQUENCE</scope>
    <source>
        <strain evidence="3">CCAP 11/70</strain>
    </source>
</reference>
<keyword evidence="2" id="KW-1133">Transmembrane helix</keyword>
<dbReference type="InterPro" id="IPR051412">
    <property type="entry name" value="Formin_Homology_Diaphanous_sf"/>
</dbReference>
<feature type="compositionally biased region" description="Gly residues" evidence="1">
    <location>
        <begin position="1366"/>
        <end position="1375"/>
    </location>
</feature>